<evidence type="ECO:0000313" key="3">
    <source>
        <dbReference type="Proteomes" id="UP001516400"/>
    </source>
</evidence>
<feature type="region of interest" description="Disordered" evidence="1">
    <location>
        <begin position="178"/>
        <end position="201"/>
    </location>
</feature>
<evidence type="ECO:0000256" key="1">
    <source>
        <dbReference type="SAM" id="MobiDB-lite"/>
    </source>
</evidence>
<reference evidence="2 3" key="1">
    <citation type="journal article" date="2021" name="BMC Biol.">
        <title>Horizontally acquired antibacterial genes associated with adaptive radiation of ladybird beetles.</title>
        <authorList>
            <person name="Li H.S."/>
            <person name="Tang X.F."/>
            <person name="Huang Y.H."/>
            <person name="Xu Z.Y."/>
            <person name="Chen M.L."/>
            <person name="Du X.Y."/>
            <person name="Qiu B.Y."/>
            <person name="Chen P.T."/>
            <person name="Zhang W."/>
            <person name="Slipinski A."/>
            <person name="Escalona H.E."/>
            <person name="Waterhouse R.M."/>
            <person name="Zwick A."/>
            <person name="Pang H."/>
        </authorList>
    </citation>
    <scope>NUCLEOTIDE SEQUENCE [LARGE SCALE GENOMIC DNA]</scope>
    <source>
        <strain evidence="2">SYSU2018</strain>
    </source>
</reference>
<name>A0ABD2N348_9CUCU</name>
<protein>
    <submittedName>
        <fullName evidence="2">Uncharacterized protein</fullName>
    </submittedName>
</protein>
<feature type="compositionally biased region" description="Low complexity" evidence="1">
    <location>
        <begin position="182"/>
        <end position="193"/>
    </location>
</feature>
<accession>A0ABD2N348</accession>
<comment type="caution">
    <text evidence="2">The sequence shown here is derived from an EMBL/GenBank/DDBJ whole genome shotgun (WGS) entry which is preliminary data.</text>
</comment>
<gene>
    <name evidence="2" type="ORF">HHI36_014479</name>
</gene>
<proteinExistence type="predicted"/>
<sequence>MSTLTRRPSGSRLPDYKEYMNFVSGYGKQSADSTDGKTGKTLEPTVILGKSCESYSNFLEKTKSKKFGSVKPPIVASPSSSKKTVKTEIFLEINNTRNDETDISTTRINMENGNTEQKYCNGGVEAKKKMFENSSNDRQYTNKHKSENSFKSNTITNAQKKLLSAALYEKMSNQHNSEIQDPANATNPTNCNPKDSSVPDKIMQNGISTYQIAQDSMKSTEETQTISQSNNSTETKKHISTLSTQLQTIKLVEEEISYTEKQNNSCESVCPPPPPPMPVYVNGGAKISSSPISKERNENIQPKSDKMANTQYNIPPPPPMMNGSKMQYNPDTEKTKTMKNGNTSTLDRNNPLVRKLAYGAMLDMYGAYHDKANSYVATLPKNKVKKANGLQKIIDNIAAQGGLEKLSGRSNPKAENE</sequence>
<dbReference type="Proteomes" id="UP001516400">
    <property type="component" value="Unassembled WGS sequence"/>
</dbReference>
<evidence type="ECO:0000313" key="2">
    <source>
        <dbReference type="EMBL" id="KAL3273023.1"/>
    </source>
</evidence>
<organism evidence="2 3">
    <name type="scientific">Cryptolaemus montrouzieri</name>
    <dbReference type="NCBI Taxonomy" id="559131"/>
    <lineage>
        <taxon>Eukaryota</taxon>
        <taxon>Metazoa</taxon>
        <taxon>Ecdysozoa</taxon>
        <taxon>Arthropoda</taxon>
        <taxon>Hexapoda</taxon>
        <taxon>Insecta</taxon>
        <taxon>Pterygota</taxon>
        <taxon>Neoptera</taxon>
        <taxon>Endopterygota</taxon>
        <taxon>Coleoptera</taxon>
        <taxon>Polyphaga</taxon>
        <taxon>Cucujiformia</taxon>
        <taxon>Coccinelloidea</taxon>
        <taxon>Coccinellidae</taxon>
        <taxon>Scymninae</taxon>
        <taxon>Scymnini</taxon>
        <taxon>Cryptolaemus</taxon>
    </lineage>
</organism>
<keyword evidence="3" id="KW-1185">Reference proteome</keyword>
<dbReference type="AlphaFoldDB" id="A0ABD2N348"/>
<dbReference type="EMBL" id="JABFTP020000062">
    <property type="protein sequence ID" value="KAL3273023.1"/>
    <property type="molecule type" value="Genomic_DNA"/>
</dbReference>